<feature type="region of interest" description="Disordered" evidence="1">
    <location>
        <begin position="458"/>
        <end position="543"/>
    </location>
</feature>
<evidence type="ECO:0000256" key="1">
    <source>
        <dbReference type="SAM" id="MobiDB-lite"/>
    </source>
</evidence>
<feature type="compositionally biased region" description="Basic residues" evidence="1">
    <location>
        <begin position="2238"/>
        <end position="2256"/>
    </location>
</feature>
<sequence>MLVEVARTVAQHLEIEDSMMEAAVAEALATAELSAEKVIRCSSLRNITGSLEMGMRRRHAGQSSVPYNCRSAAMEEEGAMSVGSLFGDRSGDYEGKHGDEHGSDAVEMREWRSAQRSGRLSSSHSVSAFIADGDIGAQDQGDAGGAVVVDVAIQAHDEPIASPTASAMRGECAGTATAPEGLYMSEGDYILPALHSYESDGRPFLSGRHGRRLKRRRRFFNGLSRSPSSGSDDDCEGAHRRPFVPQVVYDVVVEFAKFMEECNKAEDNSRDYGLFFLLVDVGTVTGVVRIGEDGYASVELPLGVRVAHSTVNDGNSNKRMSIAIKDVGVQLLLSRTSEVAKTYLPSLQVDNSSGMYIEVLSLRTSVCMRQYVAYPLDGSLENHRRRQQQFVEENDFEHLISFPFNKTSTQCPERPARTSGPELTAMAPESSSGGKEPHLTSRRHSCVIPVAEADTPPCLSLQNTTGPPSTTNGFYSPMQEASWAVPPPPADGDWTPSMVPLTLSRGDDGDATSASLLGRASTNSADDVSPPSSPNSQSTMAHTHLGGEAYDPARLQSTFPSLSATFPTSDKDNQMSNRFATCLSVSSSIFSSGKSSPDVDLFFDTSSADSLFQQCTMKGSFPVNGELLKECAEKCAAQWKSCSEGSMGIGNSTEGLERSGNKNCRSRGKWEACTSPNGGGLASSPAASLLPMTAPHAFYRTFDKAERNDQGTCALDYWPQQRRSSNHKVRDRTGFHARLPVVGFYLNTNCESRAPPFFFYSKRQMLQREEDLFAWASCVADNRERSKNNSTSRHLHIAFLDPVTLLVTPEAAVLTSAATRLALRVYHSLHGRCTRTPRDMSTSENPVNASNRAALPLRLRLRIKKSKARTQQQHWLWENNIVSVSVPTAEVKLLTRLPVPVENLPSESSVTDGVYTSTIMVRNLRVLMAHKRPPAGEDIEAKASQQISASVRVDTIAVIAQIESEPMQREGNLTVKVPDIWYNADKATMAVIFLTQASGKLKRDQWRGADGGASNITVAEVAAHVTRDFADYVHGLMCLVEDVTADVRRRMKVRERFFSAASLWASDLNADLVSMPRAGYAPAAPNTSGVLGYSAGPTLFETPQTRKGRVVQGKGFVRHVVVTLIDTVRVGQHIVVNDAKVNRLEIHRPFCNFVVVTPHLQRDRHMHIQGIGEVDEVSARVFPSLLHILHPRVRRRNRGIVNTTADSPKFINSHTPSCQQDALITDDRSATIHSSGHIAPAEPESRPLAFIYDGTFTVHQLDLRVQQSGTNYVQLVGKDMTGCAESRAEGVTSRECVQAEALTESISQTLKERLRYKANKARERAKRSRYPAPPETTEQLQLRSTASFFAQEMQVHYVADCLTEPISQKSEISPQDPADSQSMKTSEVFTAAVTDVALVAQFSQQVNLKGDQVNLHMMVRSTVFQSLYCVRAADTLHPQVQALISSWRQALRAASRSVRPRSAVDRRGSAIIFSKGSVGSQATERGPAKPQQSRAVTFHVQATSITGFVGVAQGIVQKFLLPEISCFTKTSSNGRADLKLHLHPFTITSHNTPLENYSVVLPHVYILYAHDTIKMLCNVTVGTVAITITPLFINHSLLTYEKLVHDMAAVIASPNVHVDDKERPETEVSSLVDAADAAVRRRTSSATSSPPSTVQAPVRGWSGCNRLGAGFGYVPVTDGSPTLERTTTEKDGCRDWQKRNTQSTCLADGDSCAAAASAAPLPMCNRRRSFLFLLQGARLSYLTSMTTLRLTVRNLNATADTTEGSMQHVLHWVVNVTDTQAALVDRDDHDQMVAAHNSLSQRSSVASHEMHGSRAANVSSRTYGSGRAANEANTMKTAYPLGGFLWGSIALSFTLSIGKVDDNRARSALQEITSLGSYSEELQKALLDSLTTSTSKWELAVFEPLVMVRFGLDSLIKQCVRETEEDIRAMKDATYEADLSAGTRLREHKRFQRLQAVKKRIDRFIERAEKERLWKLRTMTERVVDDVTHRRCMLPTDMSENDTLLDFFRTRRSHKVIVSVSNFMVVLPFGDAAYRSVLEELPGVFACEKTGRHIHTAACLNRHGFIPSFALKMKMGDVSFICNLEVTKQIVPVRAANEHPCAPHNPTLAHDGTTDQDYTTSLLFHGRLLALNSHLYFSDGSPLNKSYRLRDLLRNAPILGGQDVLTSYAAQEHGRSLNNISVVSIEAPLCVAKKDNTLHISVVVDVSEPKASITSRILSIVHALSQEQTALPLQVNVRARRSGRSPSSRHRSRNTRKTTNSFTREISSDYPAGSRGAEAAAAQPQLKEPLSLHLDVTARMEEGELAVFCYSNPEKGYAQNSAPAARAAGGGGARAFSSPSSMLSAPPVTRRCVSFETPSSQSSRMRVAQDARAGANTSTKGANVNRNNRKPPQSESGDGTDFYSDKQFLIMSVPLPGITLRALVRRGGRETSENVDVVRVEVRAGTIELNPSITALAQEVEMCARIDEQNRVARSQRITAFVQSMEAEVMQLRAPLHCPVVEVLLPMPRAYTSVLSRARLDNVASLRRTGTPLITHSTSTGETNLDRAVVSVGHKPVSIISVYVSIVNLRLIFNSEPVASTHFMLYLDQGGTLNFVLKCREQPDRGEHFVNVFPDRSLVVAMRRLRAECQTKLEVKSLEVTLPEAELTISRRSGHIGIVNSVSVHLPFNTECNEPNLTARIQHMSQLFLVARLWSITASETLKTARRLFQQRGIASAASKEADRTNSAPLMGNATPAFQKKPKMAKDCRTLAYVGLSRAVCFFDLGAGSTQSLTIGSANVVAEYARRANGCTVSRLLGRISNTSIRSEGVLSGGVVISDVMAKAFLIQNSDDTEGFVRSPEQRTFRATMLMEEVHVNFKERQLKDVFECKVGSFHCNSMDGIGEEDYTTTDMNIMLERGTLGVTPRTVPAFLSFVRNISAVVAEQRCIAKIRMSEATPPFLTFQSVAGGSSSPVISLQKPLPTSREHSTASGSIFGSEASVATQRARVLIPFMGNALLRVPCGQLCIRLEKTTVLLGAIASGEAAVGCVVLSFPKARLSFAECPCDDYTAVKKVLVMESHNVEVYRPGVPRIVVMGFQGVNYFEFYTRQMLGSAEVGFALTLQQTHPWTGNPRFLDFEEMMNLLKSFTDKKNAAVFQHFGQVDAATLSSYTSSQTPRHESGSGPAAAAAGAGTNLSTDASLMAVASASTIRPTTTAASRDTRTLKALRSSTFSPQLRFGGDVSVNTEVILNWLGVTEKMLPHAVHTALCDKLEKLLYSLSNLASERVTHREEDKREAAEPSPSCGSAL</sequence>
<proteinExistence type="predicted"/>
<dbReference type="EMBL" id="BLBS01000020">
    <property type="protein sequence ID" value="GET87370.1"/>
    <property type="molecule type" value="Genomic_DNA"/>
</dbReference>
<feature type="region of interest" description="Disordered" evidence="1">
    <location>
        <begin position="2321"/>
        <end position="2401"/>
    </location>
</feature>
<dbReference type="GO" id="GO:0016020">
    <property type="term" value="C:membrane"/>
    <property type="evidence" value="ECO:0007669"/>
    <property type="project" value="InterPro"/>
</dbReference>
<name>A0A640KCE7_LEITA</name>
<feature type="compositionally biased region" description="Polar residues" evidence="1">
    <location>
        <begin position="460"/>
        <end position="474"/>
    </location>
</feature>
<dbReference type="OrthoDB" id="10051416at2759"/>
<feature type="compositionally biased region" description="Polar residues" evidence="1">
    <location>
        <begin position="512"/>
        <end position="526"/>
    </location>
</feature>
<feature type="compositionally biased region" description="Basic and acidic residues" evidence="1">
    <location>
        <begin position="3266"/>
        <end position="3278"/>
    </location>
</feature>
<gene>
    <name evidence="2" type="ORF">LtaPh_1601700</name>
</gene>
<evidence type="ECO:0000313" key="2">
    <source>
        <dbReference type="EMBL" id="GET87370.1"/>
    </source>
</evidence>
<dbReference type="PANTHER" id="PTHR32085:SF3">
    <property type="entry name" value="PROTEIN CSF1"/>
    <property type="match status" value="1"/>
</dbReference>
<feature type="region of interest" description="Disordered" evidence="1">
    <location>
        <begin position="2236"/>
        <end position="2284"/>
    </location>
</feature>
<keyword evidence="3" id="KW-1185">Reference proteome</keyword>
<organism evidence="2 3">
    <name type="scientific">Leishmania tarentolae</name>
    <name type="common">Sauroleishmania tarentolae</name>
    <dbReference type="NCBI Taxonomy" id="5689"/>
    <lineage>
        <taxon>Eukaryota</taxon>
        <taxon>Discoba</taxon>
        <taxon>Euglenozoa</taxon>
        <taxon>Kinetoplastea</taxon>
        <taxon>Metakinetoplastina</taxon>
        <taxon>Trypanosomatida</taxon>
        <taxon>Trypanosomatidae</taxon>
        <taxon>Leishmaniinae</taxon>
        <taxon>Leishmania</taxon>
        <taxon>lizard Leishmania</taxon>
    </lineage>
</organism>
<accession>A0A640KCE7</accession>
<dbReference type="Proteomes" id="UP000419144">
    <property type="component" value="Unassembled WGS sequence"/>
</dbReference>
<evidence type="ECO:0000313" key="3">
    <source>
        <dbReference type="Proteomes" id="UP000419144"/>
    </source>
</evidence>
<feature type="compositionally biased region" description="Polar residues" evidence="1">
    <location>
        <begin position="2375"/>
        <end position="2397"/>
    </location>
</feature>
<feature type="region of interest" description="Disordered" evidence="1">
    <location>
        <begin position="3150"/>
        <end position="3169"/>
    </location>
</feature>
<dbReference type="VEuPathDB" id="TriTrypDB:LtaPh_1601700"/>
<protein>
    <submittedName>
        <fullName evidence="2">Uncharacterized protein</fullName>
    </submittedName>
</protein>
<feature type="region of interest" description="Disordered" evidence="1">
    <location>
        <begin position="3266"/>
        <end position="3288"/>
    </location>
</feature>
<dbReference type="PANTHER" id="PTHR32085">
    <property type="entry name" value="PROTEIN CSF1"/>
    <property type="match status" value="1"/>
</dbReference>
<reference evidence="2" key="1">
    <citation type="submission" date="2019-11" db="EMBL/GenBank/DDBJ databases">
        <title>Leishmania tarentolae CDS.</title>
        <authorList>
            <person name="Goto Y."/>
            <person name="Yamagishi J."/>
        </authorList>
    </citation>
    <scope>NUCLEOTIDE SEQUENCE [LARGE SCALE GENOMIC DNA]</scope>
    <source>
        <strain evidence="2">Parrot Tar II</strain>
    </source>
</reference>
<feature type="region of interest" description="Disordered" evidence="1">
    <location>
        <begin position="407"/>
        <end position="441"/>
    </location>
</feature>
<dbReference type="InterPro" id="IPR029636">
    <property type="entry name" value="Csf1"/>
</dbReference>
<comment type="caution">
    <text evidence="2">The sequence shown here is derived from an EMBL/GenBank/DDBJ whole genome shotgun (WGS) entry which is preliminary data.</text>
</comment>
<dbReference type="GO" id="GO:0006113">
    <property type="term" value="P:fermentation"/>
    <property type="evidence" value="ECO:0007669"/>
    <property type="project" value="InterPro"/>
</dbReference>